<dbReference type="OrthoDB" id="5426165at2759"/>
<dbReference type="EMBL" id="DS027059">
    <property type="protein sequence ID" value="EAW07795.1"/>
    <property type="molecule type" value="Genomic_DNA"/>
</dbReference>
<dbReference type="RefSeq" id="XP_001269221.1">
    <property type="nucleotide sequence ID" value="XM_001269220.1"/>
</dbReference>
<dbReference type="HOGENOM" id="CLU_076153_0_0_1"/>
<evidence type="ECO:0000313" key="3">
    <source>
        <dbReference type="EMBL" id="EAW07795.1"/>
    </source>
</evidence>
<evidence type="ECO:0000256" key="1">
    <source>
        <dbReference type="SAM" id="MobiDB-lite"/>
    </source>
</evidence>
<feature type="compositionally biased region" description="Polar residues" evidence="1">
    <location>
        <begin position="91"/>
        <end position="107"/>
    </location>
</feature>
<keyword evidence="2" id="KW-0812">Transmembrane</keyword>
<dbReference type="PANTHER" id="PTHR40623:SF2">
    <property type="entry name" value="INTEGRAL MEMBRANE PROTEIN"/>
    <property type="match status" value="1"/>
</dbReference>
<dbReference type="STRING" id="344612.A1CQ74"/>
<feature type="compositionally biased region" description="Basic and acidic residues" evidence="1">
    <location>
        <begin position="207"/>
        <end position="217"/>
    </location>
</feature>
<feature type="region of interest" description="Disordered" evidence="1">
    <location>
        <begin position="91"/>
        <end position="110"/>
    </location>
</feature>
<feature type="region of interest" description="Disordered" evidence="1">
    <location>
        <begin position="269"/>
        <end position="290"/>
    </location>
</feature>
<dbReference type="PANTHER" id="PTHR40623">
    <property type="entry name" value="INTEGRAL MEMBRANE PROTEIN"/>
    <property type="match status" value="1"/>
</dbReference>
<dbReference type="OMA" id="EGIWTPD"/>
<keyword evidence="4" id="KW-1185">Reference proteome</keyword>
<reference evidence="3 4" key="1">
    <citation type="journal article" date="2008" name="PLoS Genet.">
        <title>Genomic islands in the pathogenic filamentous fungus Aspergillus fumigatus.</title>
        <authorList>
            <person name="Fedorova N.D."/>
            <person name="Khaldi N."/>
            <person name="Joardar V.S."/>
            <person name="Maiti R."/>
            <person name="Amedeo P."/>
            <person name="Anderson M.J."/>
            <person name="Crabtree J."/>
            <person name="Silva J.C."/>
            <person name="Badger J.H."/>
            <person name="Albarraq A."/>
            <person name="Angiuoli S."/>
            <person name="Bussey H."/>
            <person name="Bowyer P."/>
            <person name="Cotty P.J."/>
            <person name="Dyer P.S."/>
            <person name="Egan A."/>
            <person name="Galens K."/>
            <person name="Fraser-Liggett C.M."/>
            <person name="Haas B.J."/>
            <person name="Inman J.M."/>
            <person name="Kent R."/>
            <person name="Lemieux S."/>
            <person name="Malavazi I."/>
            <person name="Orvis J."/>
            <person name="Roemer T."/>
            <person name="Ronning C.M."/>
            <person name="Sundaram J.P."/>
            <person name="Sutton G."/>
            <person name="Turner G."/>
            <person name="Venter J.C."/>
            <person name="White O.R."/>
            <person name="Whitty B.R."/>
            <person name="Youngman P."/>
            <person name="Wolfe K.H."/>
            <person name="Goldman G.H."/>
            <person name="Wortman J.R."/>
            <person name="Jiang B."/>
            <person name="Denning D.W."/>
            <person name="Nierman W.C."/>
        </authorList>
    </citation>
    <scope>NUCLEOTIDE SEQUENCE [LARGE SCALE GENOMIC DNA]</scope>
    <source>
        <strain evidence="4">ATCC 1007 / CBS 513.65 / DSM 816 / NCTC 3887 / NRRL 1</strain>
    </source>
</reference>
<organism evidence="3 4">
    <name type="scientific">Aspergillus clavatus (strain ATCC 1007 / CBS 513.65 / DSM 816 / NCTC 3887 / NRRL 1 / QM 1276 / 107)</name>
    <dbReference type="NCBI Taxonomy" id="344612"/>
    <lineage>
        <taxon>Eukaryota</taxon>
        <taxon>Fungi</taxon>
        <taxon>Dikarya</taxon>
        <taxon>Ascomycota</taxon>
        <taxon>Pezizomycotina</taxon>
        <taxon>Eurotiomycetes</taxon>
        <taxon>Eurotiomycetidae</taxon>
        <taxon>Eurotiales</taxon>
        <taxon>Aspergillaceae</taxon>
        <taxon>Aspergillus</taxon>
        <taxon>Aspergillus subgen. Fumigati</taxon>
    </lineage>
</organism>
<protein>
    <submittedName>
        <fullName evidence="3">Uncharacterized protein</fullName>
    </submittedName>
</protein>
<evidence type="ECO:0000256" key="2">
    <source>
        <dbReference type="SAM" id="Phobius"/>
    </source>
</evidence>
<dbReference type="KEGG" id="act:ACLA_025120"/>
<feature type="region of interest" description="Disordered" evidence="1">
    <location>
        <begin position="135"/>
        <end position="226"/>
    </location>
</feature>
<dbReference type="VEuPathDB" id="FungiDB:ACLA_025120"/>
<gene>
    <name evidence="3" type="ORF">ACLA_025120</name>
</gene>
<keyword evidence="2" id="KW-1133">Transmembrane helix</keyword>
<evidence type="ECO:0000313" key="4">
    <source>
        <dbReference type="Proteomes" id="UP000006701"/>
    </source>
</evidence>
<keyword evidence="2" id="KW-0472">Membrane</keyword>
<accession>A1CQ74</accession>
<dbReference type="Proteomes" id="UP000006701">
    <property type="component" value="Unassembled WGS sequence"/>
</dbReference>
<dbReference type="GeneID" id="4701808"/>
<dbReference type="eggNOG" id="ENOG502S92A">
    <property type="taxonomic scope" value="Eukaryota"/>
</dbReference>
<name>A1CQ74_ASPCL</name>
<dbReference type="AlphaFoldDB" id="A1CQ74"/>
<sequence>MKFWIDWALWQKLSAVLALLLAIVLIYSFCVLAYNRRMIKKYAAAEAYQRAAQDSELQMVATGGSDIPFGARALEKGVKVDGIWISNSNASSPVQSATPMASRSVTPMGSRPQYPLSTYDTLDVPAQWLPEQLVPNAARHDSRGSSRIGNDNMDGGRPGSIQPNSFKGGLPIPPDPLQLQDSQKSAETEKRWSRGWFGPRSSWITKSSEKDKRKPDVEGEPIPSGGGSCCCCVSNEEILSRSLPLGRERRQSSEDFRRRISRLIEESIQTRPREEFQLRPIPTEDKESGI</sequence>
<feature type="compositionally biased region" description="Basic and acidic residues" evidence="1">
    <location>
        <begin position="271"/>
        <end position="290"/>
    </location>
</feature>
<feature type="transmembrane region" description="Helical" evidence="2">
    <location>
        <begin position="13"/>
        <end position="34"/>
    </location>
</feature>
<proteinExistence type="predicted"/>